<evidence type="ECO:0000313" key="2">
    <source>
        <dbReference type="Proteomes" id="UP001549291"/>
    </source>
</evidence>
<dbReference type="Proteomes" id="UP001549291">
    <property type="component" value="Unassembled WGS sequence"/>
</dbReference>
<reference evidence="1 2" key="1">
    <citation type="submission" date="2024-06" db="EMBL/GenBank/DDBJ databases">
        <title>Genomic Encyclopedia of Type Strains, Phase V (KMG-V): Genome sequencing to study the core and pangenomes of soil and plant-associated prokaryotes.</title>
        <authorList>
            <person name="Whitman W."/>
        </authorList>
    </citation>
    <scope>NUCLEOTIDE SEQUENCE [LARGE SCALE GENOMIC DNA]</scope>
    <source>
        <strain evidence="1 2">USDA 160</strain>
    </source>
</reference>
<protein>
    <submittedName>
        <fullName evidence="1">Uncharacterized protein</fullName>
    </submittedName>
</protein>
<keyword evidence="2" id="KW-1185">Reference proteome</keyword>
<gene>
    <name evidence="1" type="ORF">ABIF63_003071</name>
</gene>
<organism evidence="1 2">
    <name type="scientific">Bradyrhizobium japonicum</name>
    <dbReference type="NCBI Taxonomy" id="375"/>
    <lineage>
        <taxon>Bacteria</taxon>
        <taxon>Pseudomonadati</taxon>
        <taxon>Pseudomonadota</taxon>
        <taxon>Alphaproteobacteria</taxon>
        <taxon>Hyphomicrobiales</taxon>
        <taxon>Nitrobacteraceae</taxon>
        <taxon>Bradyrhizobium</taxon>
    </lineage>
</organism>
<sequence length="230" mass="24930">MLASLPVRVSIQFLRDQSMRTLTTTAAIFALSFAFVSAAPAQAPQSFRVISPIFGQLVSFAMPSNFAVVFENTKGDHYIREAVVKGETPERWTQMITVTGEKGMTLKPDASPENFAGTIAGGFRSACPDSFAAQPLGAMTFGRFEAFAAVIGCGRIDSGPTRHSETALLITLKGSTDYYTIQWAERGPETDEPPVRDERWQTRLNDLNPIALCPIVSGEAAPYPSCVNKS</sequence>
<dbReference type="EMBL" id="JBEPTQ010000002">
    <property type="protein sequence ID" value="MET4718965.1"/>
    <property type="molecule type" value="Genomic_DNA"/>
</dbReference>
<accession>A0ABV2RQV1</accession>
<evidence type="ECO:0000313" key="1">
    <source>
        <dbReference type="EMBL" id="MET4718965.1"/>
    </source>
</evidence>
<name>A0ABV2RQV1_BRAJP</name>
<proteinExistence type="predicted"/>
<comment type="caution">
    <text evidence="1">The sequence shown here is derived from an EMBL/GenBank/DDBJ whole genome shotgun (WGS) entry which is preliminary data.</text>
</comment>